<evidence type="ECO:0000313" key="3">
    <source>
        <dbReference type="EMBL" id="OUM39204.1"/>
    </source>
</evidence>
<dbReference type="RefSeq" id="WP_086974140.1">
    <property type="nucleotide sequence ID" value="NZ_NFSB01000029.1"/>
</dbReference>
<comment type="caution">
    <text evidence="3">The sequence shown here is derived from an EMBL/GenBank/DDBJ whole genome shotgun (WGS) entry which is preliminary data.</text>
</comment>
<organism evidence="3 4">
    <name type="scientific">Pseudomonas putida</name>
    <name type="common">Arthrobacter siderocapsulatus</name>
    <dbReference type="NCBI Taxonomy" id="303"/>
    <lineage>
        <taxon>Bacteria</taxon>
        <taxon>Pseudomonadati</taxon>
        <taxon>Pseudomonadota</taxon>
        <taxon>Gammaproteobacteria</taxon>
        <taxon>Pseudomonadales</taxon>
        <taxon>Pseudomonadaceae</taxon>
        <taxon>Pseudomonas</taxon>
    </lineage>
</organism>
<dbReference type="InterPro" id="IPR014911">
    <property type="entry name" value="PilS_N"/>
</dbReference>
<dbReference type="AlphaFoldDB" id="A0A1Y3LPB6"/>
<dbReference type="Pfam" id="PF08805">
    <property type="entry name" value="PilS"/>
    <property type="match status" value="1"/>
</dbReference>
<keyword evidence="1" id="KW-0812">Transmembrane</keyword>
<dbReference type="SUPFAM" id="SSF54523">
    <property type="entry name" value="Pili subunits"/>
    <property type="match status" value="1"/>
</dbReference>
<protein>
    <recommendedName>
        <fullName evidence="2">Type 4 secretion system PilS N-terminal domain-containing protein</fullName>
    </recommendedName>
</protein>
<dbReference type="Proteomes" id="UP000196082">
    <property type="component" value="Unassembled WGS sequence"/>
</dbReference>
<dbReference type="Gene3D" id="3.30.1690.10">
    <property type="entry name" value="TcpA-like pilin"/>
    <property type="match status" value="1"/>
</dbReference>
<keyword evidence="1" id="KW-1133">Transmembrane helix</keyword>
<feature type="transmembrane region" description="Helical" evidence="1">
    <location>
        <begin position="12"/>
        <end position="35"/>
    </location>
</feature>
<accession>A0A1Y3LPB6</accession>
<dbReference type="PROSITE" id="PS00409">
    <property type="entry name" value="PROKAR_NTER_METHYL"/>
    <property type="match status" value="1"/>
</dbReference>
<dbReference type="EMBL" id="NFSB01000029">
    <property type="protein sequence ID" value="OUM39204.1"/>
    <property type="molecule type" value="Genomic_DNA"/>
</dbReference>
<evidence type="ECO:0000259" key="2">
    <source>
        <dbReference type="Pfam" id="PF08805"/>
    </source>
</evidence>
<evidence type="ECO:0000256" key="1">
    <source>
        <dbReference type="SAM" id="Phobius"/>
    </source>
</evidence>
<dbReference type="InterPro" id="IPR012902">
    <property type="entry name" value="N_methyl_site"/>
</dbReference>
<proteinExistence type="predicted"/>
<feature type="domain" description="Type 4 secretion system PilS N-terminal" evidence="2">
    <location>
        <begin position="43"/>
        <end position="173"/>
    </location>
</feature>
<keyword evidence="1" id="KW-0472">Membrane</keyword>
<gene>
    <name evidence="3" type="ORF">B8W72_00275</name>
</gene>
<evidence type="ECO:0000313" key="4">
    <source>
        <dbReference type="Proteomes" id="UP000196082"/>
    </source>
</evidence>
<dbReference type="InterPro" id="IPR045584">
    <property type="entry name" value="Pilin-like"/>
</dbReference>
<sequence>MKLKYASKNKGLTLIEALIWFAIFAAVVAGIFALYSSSRNANNAATVNKELSTIFSQTEQLFASEDTKDLTDNKVALQLGIFPKSLKVSTDGTTISNVFGGKVTLTGQTPSGFTVIYTNVPTGEVCSNIIRAQKAVGWDTADTGTTVSYNSTYSINKVATACGDNGKKAISLTFVRLNANA</sequence>
<name>A0A1Y3LPB6_PSEPU</name>
<reference evidence="3 4" key="1">
    <citation type="submission" date="2017-05" db="EMBL/GenBank/DDBJ databases">
        <title>Whole genome sequence of Pseudomonas putida isolate 1312 commercialized as a biostimulant.</title>
        <authorList>
            <person name="Crovadore J."/>
            <person name="Blanc P."/>
            <person name="Chablais R."/>
            <person name="Cochard B."/>
            <person name="Grizard D."/>
            <person name="Lefort F."/>
        </authorList>
    </citation>
    <scope>NUCLEOTIDE SEQUENCE [LARGE SCALE GENOMIC DNA]</scope>
    <source>
        <strain evidence="3 4">1312</strain>
    </source>
</reference>